<dbReference type="Proteomes" id="UP000281553">
    <property type="component" value="Unassembled WGS sequence"/>
</dbReference>
<evidence type="ECO:0000313" key="1">
    <source>
        <dbReference type="EMBL" id="VDN12555.1"/>
    </source>
</evidence>
<organism evidence="1 2">
    <name type="scientific">Dibothriocephalus latus</name>
    <name type="common">Fish tapeworm</name>
    <name type="synonym">Diphyllobothrium latum</name>
    <dbReference type="NCBI Taxonomy" id="60516"/>
    <lineage>
        <taxon>Eukaryota</taxon>
        <taxon>Metazoa</taxon>
        <taxon>Spiralia</taxon>
        <taxon>Lophotrochozoa</taxon>
        <taxon>Platyhelminthes</taxon>
        <taxon>Cestoda</taxon>
        <taxon>Eucestoda</taxon>
        <taxon>Diphyllobothriidea</taxon>
        <taxon>Diphyllobothriidae</taxon>
        <taxon>Dibothriocephalus</taxon>
    </lineage>
</organism>
<sequence>MIRDDAEKFCESFGTRLFSPMFTEELEYNYFDKEKHYFLRPKRTHNFFEDTPYYPQYLKFDVYAMSEKGDCLCYEHNWRMMPCECNMKHWVICEL</sequence>
<reference evidence="1 2" key="1">
    <citation type="submission" date="2018-11" db="EMBL/GenBank/DDBJ databases">
        <authorList>
            <consortium name="Pathogen Informatics"/>
        </authorList>
    </citation>
    <scope>NUCLEOTIDE SEQUENCE [LARGE SCALE GENOMIC DNA]</scope>
</reference>
<evidence type="ECO:0000313" key="2">
    <source>
        <dbReference type="Proteomes" id="UP000281553"/>
    </source>
</evidence>
<proteinExistence type="predicted"/>
<accession>A0A3P7L558</accession>
<protein>
    <submittedName>
        <fullName evidence="1">Uncharacterized protein</fullName>
    </submittedName>
</protein>
<keyword evidence="2" id="KW-1185">Reference proteome</keyword>
<name>A0A3P7L558_DIBLA</name>
<gene>
    <name evidence="1" type="ORF">DILT_LOCUS8386</name>
</gene>
<dbReference type="EMBL" id="UYRU01054167">
    <property type="protein sequence ID" value="VDN12555.1"/>
    <property type="molecule type" value="Genomic_DNA"/>
</dbReference>
<dbReference type="AlphaFoldDB" id="A0A3P7L558"/>
<dbReference type="InterPro" id="IPR016187">
    <property type="entry name" value="CTDL_fold"/>
</dbReference>
<dbReference type="SUPFAM" id="SSF56436">
    <property type="entry name" value="C-type lectin-like"/>
    <property type="match status" value="1"/>
</dbReference>